<feature type="domain" description="Hydrogen maturase F dimerization" evidence="2">
    <location>
        <begin position="183"/>
        <end position="280"/>
    </location>
</feature>
<dbReference type="Pfam" id="PF18133">
    <property type="entry name" value="HydF_tetramer"/>
    <property type="match status" value="1"/>
</dbReference>
<dbReference type="InterPro" id="IPR041606">
    <property type="entry name" value="HydF_dimer"/>
</dbReference>
<dbReference type="PANTHER" id="PTHR42714">
    <property type="entry name" value="TRNA MODIFICATION GTPASE GTPBP3"/>
    <property type="match status" value="1"/>
</dbReference>
<dbReference type="InterPro" id="IPR005225">
    <property type="entry name" value="Small_GTP-bd"/>
</dbReference>
<evidence type="ECO:0000313" key="5">
    <source>
        <dbReference type="Proteomes" id="UP000823603"/>
    </source>
</evidence>
<reference evidence="4" key="1">
    <citation type="submission" date="2020-10" db="EMBL/GenBank/DDBJ databases">
        <authorList>
            <person name="Gilroy R."/>
        </authorList>
    </citation>
    <scope>NUCLEOTIDE SEQUENCE</scope>
    <source>
        <strain evidence="4">B2-22910</strain>
    </source>
</reference>
<dbReference type="GO" id="GO:0005737">
    <property type="term" value="C:cytoplasm"/>
    <property type="evidence" value="ECO:0007669"/>
    <property type="project" value="TreeGrafter"/>
</dbReference>
<proteinExistence type="predicted"/>
<dbReference type="InterPro" id="IPR006073">
    <property type="entry name" value="GTP-bd"/>
</dbReference>
<dbReference type="Proteomes" id="UP000823603">
    <property type="component" value="Unassembled WGS sequence"/>
</dbReference>
<evidence type="ECO:0000259" key="2">
    <source>
        <dbReference type="Pfam" id="PF18128"/>
    </source>
</evidence>
<accession>A0A9D9IFU6</accession>
<dbReference type="GO" id="GO:0002098">
    <property type="term" value="P:tRNA wobble uridine modification"/>
    <property type="evidence" value="ECO:0007669"/>
    <property type="project" value="TreeGrafter"/>
</dbReference>
<dbReference type="Gene3D" id="3.40.50.11410">
    <property type="match status" value="1"/>
</dbReference>
<dbReference type="Pfam" id="PF01926">
    <property type="entry name" value="MMR_HSR1"/>
    <property type="match status" value="1"/>
</dbReference>
<dbReference type="Gene3D" id="3.40.50.11420">
    <property type="match status" value="1"/>
</dbReference>
<dbReference type="PANTHER" id="PTHR42714:SF6">
    <property type="entry name" value="TRANSLATION INITIATION FACTOR IF-2"/>
    <property type="match status" value="1"/>
</dbReference>
<feature type="domain" description="Hydrogen maturase F tetramerization" evidence="3">
    <location>
        <begin position="285"/>
        <end position="398"/>
    </location>
</feature>
<organism evidence="4 5">
    <name type="scientific">Candidatus Cryptobacteroides faecavium</name>
    <dbReference type="NCBI Taxonomy" id="2840762"/>
    <lineage>
        <taxon>Bacteria</taxon>
        <taxon>Pseudomonadati</taxon>
        <taxon>Bacteroidota</taxon>
        <taxon>Bacteroidia</taxon>
        <taxon>Bacteroidales</taxon>
        <taxon>Candidatus Cryptobacteroides</taxon>
    </lineage>
</organism>
<dbReference type="NCBIfam" id="TIGR00231">
    <property type="entry name" value="small_GTP"/>
    <property type="match status" value="1"/>
</dbReference>
<dbReference type="GO" id="GO:0005525">
    <property type="term" value="F:GTP binding"/>
    <property type="evidence" value="ECO:0007669"/>
    <property type="project" value="InterPro"/>
</dbReference>
<dbReference type="InterPro" id="IPR023873">
    <property type="entry name" value="FeFe-hyd_GTPase_HydF"/>
</dbReference>
<evidence type="ECO:0000259" key="3">
    <source>
        <dbReference type="Pfam" id="PF18133"/>
    </source>
</evidence>
<dbReference type="NCBIfam" id="TIGR03918">
    <property type="entry name" value="GTP_HydF"/>
    <property type="match status" value="1"/>
</dbReference>
<name>A0A9D9IFU6_9BACT</name>
<dbReference type="GO" id="GO:0030488">
    <property type="term" value="P:tRNA methylation"/>
    <property type="evidence" value="ECO:0007669"/>
    <property type="project" value="TreeGrafter"/>
</dbReference>
<dbReference type="Gene3D" id="3.40.50.300">
    <property type="entry name" value="P-loop containing nucleotide triphosphate hydrolases"/>
    <property type="match status" value="1"/>
</dbReference>
<reference evidence="4" key="2">
    <citation type="journal article" date="2021" name="PeerJ">
        <title>Extensive microbial diversity within the chicken gut microbiome revealed by metagenomics and culture.</title>
        <authorList>
            <person name="Gilroy R."/>
            <person name="Ravi A."/>
            <person name="Getino M."/>
            <person name="Pursley I."/>
            <person name="Horton D.L."/>
            <person name="Alikhan N.F."/>
            <person name="Baker D."/>
            <person name="Gharbi K."/>
            <person name="Hall N."/>
            <person name="Watson M."/>
            <person name="Adriaenssens E.M."/>
            <person name="Foster-Nyarko E."/>
            <person name="Jarju S."/>
            <person name="Secka A."/>
            <person name="Antonio M."/>
            <person name="Oren A."/>
            <person name="Chaudhuri R.R."/>
            <person name="La Ragione R."/>
            <person name="Hildebrand F."/>
            <person name="Pallen M.J."/>
        </authorList>
    </citation>
    <scope>NUCLEOTIDE SEQUENCE</scope>
    <source>
        <strain evidence="4">B2-22910</strain>
    </source>
</reference>
<feature type="domain" description="G" evidence="1">
    <location>
        <begin position="12"/>
        <end position="124"/>
    </location>
</feature>
<protein>
    <submittedName>
        <fullName evidence="4">[FeFe] hydrogenase H-cluster maturation GTPase HydF</fullName>
    </submittedName>
</protein>
<dbReference type="CDD" id="cd00880">
    <property type="entry name" value="Era_like"/>
    <property type="match status" value="1"/>
</dbReference>
<dbReference type="EMBL" id="JADIMB010000134">
    <property type="protein sequence ID" value="MBO8471923.1"/>
    <property type="molecule type" value="Genomic_DNA"/>
</dbReference>
<dbReference type="InterPro" id="IPR040644">
    <property type="entry name" value="HydF_tetramer"/>
</dbReference>
<comment type="caution">
    <text evidence="4">The sequence shown here is derived from an EMBL/GenBank/DDBJ whole genome shotgun (WGS) entry which is preliminary data.</text>
</comment>
<gene>
    <name evidence="4" type="primary">hydF</name>
    <name evidence="4" type="ORF">IAB82_09055</name>
</gene>
<evidence type="ECO:0000313" key="4">
    <source>
        <dbReference type="EMBL" id="MBO8471923.1"/>
    </source>
</evidence>
<dbReference type="InterPro" id="IPR027417">
    <property type="entry name" value="P-loop_NTPase"/>
</dbReference>
<dbReference type="SUPFAM" id="SSF52540">
    <property type="entry name" value="P-loop containing nucleoside triphosphate hydrolases"/>
    <property type="match status" value="1"/>
</dbReference>
<dbReference type="Pfam" id="PF18128">
    <property type="entry name" value="HydF_dimer"/>
    <property type="match status" value="1"/>
</dbReference>
<sequence length="416" mass="44583">MKDTPSPERLHITILGRRNSGKSTLFNAITGQEASLVSEVPGTTTDPVRKAMEIPGAGPCLFTDTAGFDDDDGRLGKERRLLTAKALQQTDIAIMIFRDCGPEEKEWFRTVSARKIPVIPVINKADTSTEEEAGMAGRLAEETERLCGTPPVLVCAKTGEGVQDIYSAILRAVPEEHGRHSITGGLAGPGDTVVLVMPQDILAPKGRLILPQAQTIRELLELGCTVISCTADTFQESLAKLSSPPDLIITDSQVFGEIYQAKPPGTPLTSFSILFAAYKGDIGVFMQGAEALGHLDGRSRVLIAEACTHAPAAEDIGRVKIPEMLRRRFGEGIRIDIVSGSDFPQDLSPYDIVIHCGACMFNRSYVMNRIAAARAQKIPVTNYGIAIAMMKGILDKVVFPASQGQPAAKGEGPTGT</sequence>
<evidence type="ECO:0000259" key="1">
    <source>
        <dbReference type="Pfam" id="PF01926"/>
    </source>
</evidence>
<dbReference type="AlphaFoldDB" id="A0A9D9IFU6"/>